<evidence type="ECO:0000313" key="1">
    <source>
        <dbReference type="EMBL" id="EEN69252.1"/>
    </source>
</evidence>
<organism>
    <name type="scientific">Branchiostoma floridae</name>
    <name type="common">Florida lancelet</name>
    <name type="synonym">Amphioxus</name>
    <dbReference type="NCBI Taxonomy" id="7739"/>
    <lineage>
        <taxon>Eukaryota</taxon>
        <taxon>Metazoa</taxon>
        <taxon>Chordata</taxon>
        <taxon>Cephalochordata</taxon>
        <taxon>Leptocardii</taxon>
        <taxon>Amphioxiformes</taxon>
        <taxon>Branchiostomatidae</taxon>
        <taxon>Branchiostoma</taxon>
    </lineage>
</organism>
<proteinExistence type="predicted"/>
<name>C3XRD4_BRAFL</name>
<sequence>MAWFQHKSVAKMWEGKYAAGIHLTEEALGHVETMSPGCISAWLLINHALFLTKIAADEDNINERSALTKKAERFYQLAIEHAREEYPGQMPHFQSRVPQFAYTGLALLYLGCWESTDSSRLGICTTVLPDDIKKATNTIAAVEKEGPGCNVIKFLLTVAKACLQHRYMDNLAQLSAEGKIYKCEKTIERLRKVKMDPDYQVSLCHAATLNAINEGKFEKASRLLGEAEILLPDTRNEDEHRLRWYHQKSLLKLQQGKHAAGIQLTEEALSLVSIMAPGCISAWLLINHAWFLTKIAADEDNTNDRRALVKKAKTFYQQAMDHAESEYPMQMSYFQSRVPQYAKIGLAFLYLGCWQSVDSSRIGVSTDLPRDDIIKAKDIIEGVQNEGPVSVTQNTQAETINNTTVHGDGNISVNAGKNSAIVINTSPQVSEKKLHHSLRGKSSQLQFADEDELVLAVPQRVCKSPRPNTKMQATCRRYIDNLAQLSAEGKILKCRCTIAKLLRTKTDPDSQVSLRHAATLNAINEGDFKKANCLLGEVEILLPDTRNEDEHRLRWYHQKSLIKLREGKHAAGIILTNEALFLLDTVTPGCISAWLLINHAWFLTKVAVDEDNADDRKSYMKQAEQFYQRAIEHAEREYPRQMPNFQSRVPQFAYIGLGLLYLGCWQSVDNSRLGISTDVPLDDIRKAKNVISAVEKEGPVYNVSKFLLMIAKACYQYRLSNHQEAYELAKEAKNFATEHTFSRFVDFADSIVKYLQNFV</sequence>
<accession>C3XRD4</accession>
<dbReference type="AlphaFoldDB" id="C3XRD4"/>
<dbReference type="InParanoid" id="C3XRD4"/>
<dbReference type="EMBL" id="GG666456">
    <property type="protein sequence ID" value="EEN69252.1"/>
    <property type="molecule type" value="Genomic_DNA"/>
</dbReference>
<protein>
    <submittedName>
        <fullName evidence="1">Uncharacterized protein</fullName>
    </submittedName>
</protein>
<gene>
    <name evidence="1" type="ORF">BRAFLDRAFT_68207</name>
</gene>
<reference evidence="1" key="1">
    <citation type="journal article" date="2008" name="Nature">
        <title>The amphioxus genome and the evolution of the chordate karyotype.</title>
        <authorList>
            <consortium name="US DOE Joint Genome Institute (JGI-PGF)"/>
            <person name="Putnam N.H."/>
            <person name="Butts T."/>
            <person name="Ferrier D.E.K."/>
            <person name="Furlong R.F."/>
            <person name="Hellsten U."/>
            <person name="Kawashima T."/>
            <person name="Robinson-Rechavi M."/>
            <person name="Shoguchi E."/>
            <person name="Terry A."/>
            <person name="Yu J.-K."/>
            <person name="Benito-Gutierrez E.L."/>
            <person name="Dubchak I."/>
            <person name="Garcia-Fernandez J."/>
            <person name="Gibson-Brown J.J."/>
            <person name="Grigoriev I.V."/>
            <person name="Horton A.C."/>
            <person name="de Jong P.J."/>
            <person name="Jurka J."/>
            <person name="Kapitonov V.V."/>
            <person name="Kohara Y."/>
            <person name="Kuroki Y."/>
            <person name="Lindquist E."/>
            <person name="Lucas S."/>
            <person name="Osoegawa K."/>
            <person name="Pennacchio L.A."/>
            <person name="Salamov A.A."/>
            <person name="Satou Y."/>
            <person name="Sauka-Spengler T."/>
            <person name="Schmutz J."/>
            <person name="Shin-I T."/>
            <person name="Toyoda A."/>
            <person name="Bronner-Fraser M."/>
            <person name="Fujiyama A."/>
            <person name="Holland L.Z."/>
            <person name="Holland P.W.H."/>
            <person name="Satoh N."/>
            <person name="Rokhsar D.S."/>
        </authorList>
    </citation>
    <scope>NUCLEOTIDE SEQUENCE [LARGE SCALE GENOMIC DNA]</scope>
    <source>
        <strain evidence="1">S238N-H82</strain>
        <tissue evidence="1">Testes</tissue>
    </source>
</reference>